<proteinExistence type="predicted"/>
<dbReference type="PANTHER" id="PTHR45947:SF3">
    <property type="entry name" value="SULFOQUINOVOSYL TRANSFERASE SQD2"/>
    <property type="match status" value="1"/>
</dbReference>
<dbReference type="InterPro" id="IPR050194">
    <property type="entry name" value="Glycosyltransferase_grp1"/>
</dbReference>
<evidence type="ECO:0000313" key="4">
    <source>
        <dbReference type="Proteomes" id="UP001597374"/>
    </source>
</evidence>
<gene>
    <name evidence="3" type="ORF">ACFSKP_08180</name>
</gene>
<evidence type="ECO:0000259" key="1">
    <source>
        <dbReference type="Pfam" id="PF00534"/>
    </source>
</evidence>
<organism evidence="3 4">
    <name type="scientific">Pontibacter ruber</name>
    <dbReference type="NCBI Taxonomy" id="1343895"/>
    <lineage>
        <taxon>Bacteria</taxon>
        <taxon>Pseudomonadati</taxon>
        <taxon>Bacteroidota</taxon>
        <taxon>Cytophagia</taxon>
        <taxon>Cytophagales</taxon>
        <taxon>Hymenobacteraceae</taxon>
        <taxon>Pontibacter</taxon>
    </lineage>
</organism>
<dbReference type="InterPro" id="IPR001296">
    <property type="entry name" value="Glyco_trans_1"/>
</dbReference>
<feature type="domain" description="Glycosyl transferase family 1" evidence="1">
    <location>
        <begin position="177"/>
        <end position="338"/>
    </location>
</feature>
<feature type="domain" description="Glycosyltransferase subfamily 4-like N-terminal" evidence="2">
    <location>
        <begin position="13"/>
        <end position="166"/>
    </location>
</feature>
<keyword evidence="3" id="KW-0328">Glycosyltransferase</keyword>
<dbReference type="GO" id="GO:0016757">
    <property type="term" value="F:glycosyltransferase activity"/>
    <property type="evidence" value="ECO:0007669"/>
    <property type="project" value="UniProtKB-KW"/>
</dbReference>
<evidence type="ECO:0000259" key="2">
    <source>
        <dbReference type="Pfam" id="PF13439"/>
    </source>
</evidence>
<dbReference type="PANTHER" id="PTHR45947">
    <property type="entry name" value="SULFOQUINOVOSYL TRANSFERASE SQD2"/>
    <property type="match status" value="1"/>
</dbReference>
<dbReference type="Pfam" id="PF13439">
    <property type="entry name" value="Glyco_transf_4"/>
    <property type="match status" value="1"/>
</dbReference>
<dbReference type="Gene3D" id="3.40.50.2000">
    <property type="entry name" value="Glycogen Phosphorylase B"/>
    <property type="match status" value="2"/>
</dbReference>
<evidence type="ECO:0000313" key="3">
    <source>
        <dbReference type="EMBL" id="MFD2246228.1"/>
    </source>
</evidence>
<keyword evidence="4" id="KW-1185">Reference proteome</keyword>
<dbReference type="RefSeq" id="WP_250427919.1">
    <property type="nucleotide sequence ID" value="NZ_JALPRR010000001.1"/>
</dbReference>
<dbReference type="Proteomes" id="UP001597374">
    <property type="component" value="Unassembled WGS sequence"/>
</dbReference>
<reference evidence="4" key="1">
    <citation type="journal article" date="2019" name="Int. J. Syst. Evol. Microbiol.">
        <title>The Global Catalogue of Microorganisms (GCM) 10K type strain sequencing project: providing services to taxonomists for standard genome sequencing and annotation.</title>
        <authorList>
            <consortium name="The Broad Institute Genomics Platform"/>
            <consortium name="The Broad Institute Genome Sequencing Center for Infectious Disease"/>
            <person name="Wu L."/>
            <person name="Ma J."/>
        </authorList>
    </citation>
    <scope>NUCLEOTIDE SEQUENCE [LARGE SCALE GENOMIC DNA]</scope>
    <source>
        <strain evidence="4">CGMCC 4.1782</strain>
    </source>
</reference>
<dbReference type="SUPFAM" id="SSF53756">
    <property type="entry name" value="UDP-Glycosyltransferase/glycogen phosphorylase"/>
    <property type="match status" value="1"/>
</dbReference>
<name>A0ABW5CY20_9BACT</name>
<sequence length="364" mass="41230">MRVLHLVSEKTWRGGEQQVAYLIEELLKQGVQCFVACRRRTPFHDYCLRQNIPHVALAFANEFDFGTAWQVKKYAEQQQVDVVHVHSAHAHAISIWAYILGNHRPIILSRRVDFPVKQNFLSQFKYNHPGIARVVCVSDKIKEVVSQSLKQPEKCVTVYSGVDMSRFAHSRNTGKLHREFTLPLHLPIIGNVSAIAPHKDYFTFVDTVELLVQQHLQAQFFIIGDGPEREQVQAYVQQKQLQNHITFTGFRNDIPEILPELDVMLITSETEGLGTTILDAFACQVPVVATQAGGIPEIVKDGHTGLLAPVKRPDLLAQKVIQILRDAPLRERLVKKAANLAQQFSKENTALHTLQVYQEVTNGR</sequence>
<dbReference type="EMBL" id="JBHUIM010000001">
    <property type="protein sequence ID" value="MFD2246228.1"/>
    <property type="molecule type" value="Genomic_DNA"/>
</dbReference>
<dbReference type="CDD" id="cd03801">
    <property type="entry name" value="GT4_PimA-like"/>
    <property type="match status" value="1"/>
</dbReference>
<dbReference type="Pfam" id="PF00534">
    <property type="entry name" value="Glycos_transf_1"/>
    <property type="match status" value="1"/>
</dbReference>
<protein>
    <submittedName>
        <fullName evidence="3">Glycosyltransferase family 4 protein</fullName>
        <ecNumber evidence="3">2.4.-.-</ecNumber>
    </submittedName>
</protein>
<keyword evidence="3" id="KW-0808">Transferase</keyword>
<comment type="caution">
    <text evidence="3">The sequence shown here is derived from an EMBL/GenBank/DDBJ whole genome shotgun (WGS) entry which is preliminary data.</text>
</comment>
<dbReference type="EC" id="2.4.-.-" evidence="3"/>
<accession>A0ABW5CY20</accession>
<dbReference type="InterPro" id="IPR028098">
    <property type="entry name" value="Glyco_trans_4-like_N"/>
</dbReference>